<protein>
    <submittedName>
        <fullName evidence="1">Uncharacterized protein</fullName>
    </submittedName>
</protein>
<evidence type="ECO:0000313" key="1">
    <source>
        <dbReference type="EMBL" id="GAA0161182.1"/>
    </source>
</evidence>
<comment type="caution">
    <text evidence="1">The sequence shown here is derived from an EMBL/GenBank/DDBJ whole genome shotgun (WGS) entry which is preliminary data.</text>
</comment>
<keyword evidence="2" id="KW-1185">Reference proteome</keyword>
<dbReference type="AlphaFoldDB" id="A0AAV3QAQ6"/>
<accession>A0AAV3QAQ6</accession>
<dbReference type="Proteomes" id="UP001454036">
    <property type="component" value="Unassembled WGS sequence"/>
</dbReference>
<proteinExistence type="predicted"/>
<organism evidence="1 2">
    <name type="scientific">Lithospermum erythrorhizon</name>
    <name type="common">Purple gromwell</name>
    <name type="synonym">Lithospermum officinale var. erythrorhizon</name>
    <dbReference type="NCBI Taxonomy" id="34254"/>
    <lineage>
        <taxon>Eukaryota</taxon>
        <taxon>Viridiplantae</taxon>
        <taxon>Streptophyta</taxon>
        <taxon>Embryophyta</taxon>
        <taxon>Tracheophyta</taxon>
        <taxon>Spermatophyta</taxon>
        <taxon>Magnoliopsida</taxon>
        <taxon>eudicotyledons</taxon>
        <taxon>Gunneridae</taxon>
        <taxon>Pentapetalae</taxon>
        <taxon>asterids</taxon>
        <taxon>lamiids</taxon>
        <taxon>Boraginales</taxon>
        <taxon>Boraginaceae</taxon>
        <taxon>Boraginoideae</taxon>
        <taxon>Lithospermeae</taxon>
        <taxon>Lithospermum</taxon>
    </lineage>
</organism>
<gene>
    <name evidence="1" type="ORF">LIER_17554</name>
</gene>
<name>A0AAV3QAQ6_LITER</name>
<evidence type="ECO:0000313" key="2">
    <source>
        <dbReference type="Proteomes" id="UP001454036"/>
    </source>
</evidence>
<reference evidence="1 2" key="1">
    <citation type="submission" date="2024-01" db="EMBL/GenBank/DDBJ databases">
        <title>The complete chloroplast genome sequence of Lithospermum erythrorhizon: insights into the phylogenetic relationship among Boraginaceae species and the maternal lineages of purple gromwells.</title>
        <authorList>
            <person name="Okada T."/>
            <person name="Watanabe K."/>
        </authorList>
    </citation>
    <scope>NUCLEOTIDE SEQUENCE [LARGE SCALE GENOMIC DNA]</scope>
</reference>
<dbReference type="EMBL" id="BAABME010004101">
    <property type="protein sequence ID" value="GAA0161182.1"/>
    <property type="molecule type" value="Genomic_DNA"/>
</dbReference>
<sequence length="204" mass="22946">MSFTERLNAVPLPKGFVLPQFTQFGGSGDPIKHLQGFLAKMTITSNNPDIYAKAFSNSLSDKDLDWYGKLKKAVVLEMPLSKDQLTTKHGVEQEEATDRNSRNSYARREVYSIDGTTVMTNEVISFFRKGDACGHRQFSGCVIFVNTFDKLRLLRSLIKPLHTPLTGDDPSSRRSRIGIYSRKRNKNIHNQSTVHTGGFTGFLI</sequence>